<dbReference type="KEGG" id="cten:18249947"/>
<feature type="domain" description="RING-type" evidence="4">
    <location>
        <begin position="246"/>
        <end position="288"/>
    </location>
</feature>
<feature type="region of interest" description="Disordered" evidence="2">
    <location>
        <begin position="172"/>
        <end position="213"/>
    </location>
</feature>
<keyword evidence="6" id="KW-1185">Reference proteome</keyword>
<feature type="transmembrane region" description="Helical" evidence="3">
    <location>
        <begin position="49"/>
        <end position="74"/>
    </location>
</feature>
<feature type="compositionally biased region" description="Basic and acidic residues" evidence="2">
    <location>
        <begin position="202"/>
        <end position="213"/>
    </location>
</feature>
<feature type="compositionally biased region" description="Polar residues" evidence="2">
    <location>
        <begin position="302"/>
        <end position="317"/>
    </location>
</feature>
<feature type="compositionally biased region" description="Polar residues" evidence="2">
    <location>
        <begin position="485"/>
        <end position="518"/>
    </location>
</feature>
<dbReference type="InterPro" id="IPR013083">
    <property type="entry name" value="Znf_RING/FYVE/PHD"/>
</dbReference>
<protein>
    <recommendedName>
        <fullName evidence="4">RING-type domain-containing protein</fullName>
    </recommendedName>
</protein>
<dbReference type="InterPro" id="IPR051826">
    <property type="entry name" value="E3_ubiquitin-ligase_domain"/>
</dbReference>
<dbReference type="SUPFAM" id="SSF57850">
    <property type="entry name" value="RING/U-box"/>
    <property type="match status" value="1"/>
</dbReference>
<dbReference type="GO" id="GO:0006511">
    <property type="term" value="P:ubiquitin-dependent protein catabolic process"/>
    <property type="evidence" value="ECO:0007669"/>
    <property type="project" value="TreeGrafter"/>
</dbReference>
<dbReference type="RefSeq" id="XP_006688401.1">
    <property type="nucleotide sequence ID" value="XM_006688338.1"/>
</dbReference>
<dbReference type="HOGENOM" id="CLU_032653_0_0_1"/>
<dbReference type="GeneID" id="18249947"/>
<dbReference type="GO" id="GO:0008270">
    <property type="term" value="F:zinc ion binding"/>
    <property type="evidence" value="ECO:0007669"/>
    <property type="project" value="UniProtKB-KW"/>
</dbReference>
<dbReference type="AlphaFoldDB" id="G3BBT1"/>
<evidence type="ECO:0000256" key="2">
    <source>
        <dbReference type="SAM" id="MobiDB-lite"/>
    </source>
</evidence>
<feature type="region of interest" description="Disordered" evidence="2">
    <location>
        <begin position="469"/>
        <end position="537"/>
    </location>
</feature>
<dbReference type="eggNOG" id="KOG4628">
    <property type="taxonomic scope" value="Eukaryota"/>
</dbReference>
<dbReference type="SMART" id="SM00184">
    <property type="entry name" value="RING"/>
    <property type="match status" value="1"/>
</dbReference>
<feature type="region of interest" description="Disordered" evidence="2">
    <location>
        <begin position="302"/>
        <end position="375"/>
    </location>
</feature>
<organism evidence="6">
    <name type="scientific">Candida tenuis (strain ATCC 10573 / BCRC 21748 / CBS 615 / JCM 9827 / NBRC 10315 / NRRL Y-1498 / VKM Y-70)</name>
    <name type="common">Yeast</name>
    <name type="synonym">Yamadazyma tenuis</name>
    <dbReference type="NCBI Taxonomy" id="590646"/>
    <lineage>
        <taxon>Eukaryota</taxon>
        <taxon>Fungi</taxon>
        <taxon>Dikarya</taxon>
        <taxon>Ascomycota</taxon>
        <taxon>Saccharomycotina</taxon>
        <taxon>Pichiomycetes</taxon>
        <taxon>Debaryomycetaceae</taxon>
        <taxon>Yamadazyma</taxon>
    </lineage>
</organism>
<dbReference type="PROSITE" id="PS50089">
    <property type="entry name" value="ZF_RING_2"/>
    <property type="match status" value="1"/>
</dbReference>
<feature type="region of interest" description="Disordered" evidence="2">
    <location>
        <begin position="1"/>
        <end position="40"/>
    </location>
</feature>
<accession>G3BBT1</accession>
<name>G3BBT1_CANTC</name>
<evidence type="ECO:0000313" key="6">
    <source>
        <dbReference type="Proteomes" id="UP000000707"/>
    </source>
</evidence>
<dbReference type="OrthoDB" id="8062037at2759"/>
<dbReference type="PANTHER" id="PTHR22765">
    <property type="entry name" value="RING FINGER AND PROTEASE ASSOCIATED DOMAIN-CONTAINING"/>
    <property type="match status" value="1"/>
</dbReference>
<keyword evidence="1" id="KW-0479">Metal-binding</keyword>
<dbReference type="GO" id="GO:0061630">
    <property type="term" value="F:ubiquitin protein ligase activity"/>
    <property type="evidence" value="ECO:0007669"/>
    <property type="project" value="TreeGrafter"/>
</dbReference>
<feature type="compositionally biased region" description="Low complexity" evidence="2">
    <location>
        <begin position="189"/>
        <end position="200"/>
    </location>
</feature>
<dbReference type="Proteomes" id="UP000000707">
    <property type="component" value="Unassembled WGS sequence"/>
</dbReference>
<dbReference type="PANTHER" id="PTHR22765:SF416">
    <property type="entry name" value="E3 UBIQUITIN-PROTEIN LIGASE GODZILLA"/>
    <property type="match status" value="1"/>
</dbReference>
<reference evidence="5 6" key="1">
    <citation type="journal article" date="2011" name="Proc. Natl. Acad. Sci. U.S.A.">
        <title>Comparative genomics of xylose-fermenting fungi for enhanced biofuel production.</title>
        <authorList>
            <person name="Wohlbach D.J."/>
            <person name="Kuo A."/>
            <person name="Sato T.K."/>
            <person name="Potts K.M."/>
            <person name="Salamov A.A."/>
            <person name="LaButti K.M."/>
            <person name="Sun H."/>
            <person name="Clum A."/>
            <person name="Pangilinan J.L."/>
            <person name="Lindquist E.A."/>
            <person name="Lucas S."/>
            <person name="Lapidus A."/>
            <person name="Jin M."/>
            <person name="Gunawan C."/>
            <person name="Balan V."/>
            <person name="Dale B.E."/>
            <person name="Jeffries T.W."/>
            <person name="Zinkel R."/>
            <person name="Barry K.W."/>
            <person name="Grigoriev I.V."/>
            <person name="Gasch A.P."/>
        </authorList>
    </citation>
    <scope>NUCLEOTIDE SEQUENCE [LARGE SCALE GENOMIC DNA]</scope>
    <source>
        <strain evidence="6">ATCC 10573 / BCRC 21748 / CBS 615 / JCM 9827 / NBRC 10315 / NRRL Y-1498 / VKM Y-70</strain>
    </source>
</reference>
<sequence>MDSWLEFSAEKSQWMASRTKRDEPSASESQSPTPTGSSSSFVGNTPSTILFFLALAVGVFIASLFVFFTVRYFIRSKYGLHVYPMAQRSFALPTSSSHHLSAMHHTAVELQEQLDYVRAHHFSRSDFFDQRLNYRRRRNRRRRNRYSKMKKLTEAQVETLFPKKTYYDWLNGGQERDQENRDGVLQEGTDTSTTDTAIATPKIEESTTNESHESIEMTEINTQAVGTSSSAEEDNTNMPHYTSGSCAICLEMIESHDIVRGLLCGHVFHADCLDPWLTKRWACCPMCKRDYYYKNGLSYNEQTENADSTHDNNNTTSRGDEEAAEHETAEHETAEHETAEHETAEHETAEHETAENNDAPDTHEESDTDSIDIEVFRNDPTLRAMLQELIPIDERVRMILSDDSLTHLNLEEAGNEYAQRTYGGFFKMVFWRIMGISKQDLFHYGVITTYHTYRVHEERRLTSEAGVATGQIPGEEPDADHDQTMAATSTNTSQDHPHEPQSSPNTDLASGSHQSIHTARTHVSRQDSEVDISSLTISDEVRRQVNDNRV</sequence>
<gene>
    <name evidence="5" type="ORF">CANTEDRAFT_136164</name>
</gene>
<keyword evidence="3" id="KW-0472">Membrane</keyword>
<proteinExistence type="predicted"/>
<keyword evidence="3" id="KW-0812">Transmembrane</keyword>
<keyword evidence="1" id="KW-0863">Zinc-finger</keyword>
<evidence type="ECO:0000256" key="3">
    <source>
        <dbReference type="SAM" id="Phobius"/>
    </source>
</evidence>
<feature type="compositionally biased region" description="Basic and acidic residues" evidence="2">
    <location>
        <begin position="318"/>
        <end position="365"/>
    </location>
</feature>
<dbReference type="GO" id="GO:0005737">
    <property type="term" value="C:cytoplasm"/>
    <property type="evidence" value="ECO:0007669"/>
    <property type="project" value="TreeGrafter"/>
</dbReference>
<dbReference type="EMBL" id="GL996527">
    <property type="protein sequence ID" value="EGV62231.1"/>
    <property type="molecule type" value="Genomic_DNA"/>
</dbReference>
<keyword evidence="1" id="KW-0862">Zinc</keyword>
<evidence type="ECO:0000256" key="1">
    <source>
        <dbReference type="PROSITE-ProRule" id="PRU00175"/>
    </source>
</evidence>
<dbReference type="Gene3D" id="3.30.40.10">
    <property type="entry name" value="Zinc/RING finger domain, C3HC4 (zinc finger)"/>
    <property type="match status" value="1"/>
</dbReference>
<dbReference type="Pfam" id="PF13639">
    <property type="entry name" value="zf-RING_2"/>
    <property type="match status" value="1"/>
</dbReference>
<feature type="compositionally biased region" description="Basic and acidic residues" evidence="2">
    <location>
        <begin position="174"/>
        <end position="184"/>
    </location>
</feature>
<dbReference type="InterPro" id="IPR001841">
    <property type="entry name" value="Znf_RING"/>
</dbReference>
<dbReference type="CDD" id="cd16473">
    <property type="entry name" value="RING-H2_RNF103"/>
    <property type="match status" value="1"/>
</dbReference>
<feature type="compositionally biased region" description="Low complexity" evidence="2">
    <location>
        <begin position="27"/>
        <end position="40"/>
    </location>
</feature>
<evidence type="ECO:0000259" key="4">
    <source>
        <dbReference type="PROSITE" id="PS50089"/>
    </source>
</evidence>
<evidence type="ECO:0000313" key="5">
    <source>
        <dbReference type="EMBL" id="EGV62231.1"/>
    </source>
</evidence>
<keyword evidence="3" id="KW-1133">Transmembrane helix</keyword>